<feature type="region of interest" description="Disordered" evidence="1">
    <location>
        <begin position="1"/>
        <end position="228"/>
    </location>
</feature>
<dbReference type="AlphaFoldDB" id="A0A1R0GTC7"/>
<feature type="compositionally biased region" description="Polar residues" evidence="1">
    <location>
        <begin position="179"/>
        <end position="195"/>
    </location>
</feature>
<feature type="compositionally biased region" description="Low complexity" evidence="1">
    <location>
        <begin position="196"/>
        <end position="212"/>
    </location>
</feature>
<evidence type="ECO:0000313" key="3">
    <source>
        <dbReference type="Proteomes" id="UP000187455"/>
    </source>
</evidence>
<sequence>ASNSLIPSNSASSDSAPTSDTASNSASPPSLDSLAPSNSAPSDTAPTSDPALNSLIPINSAPSDSAFTSDPASNSAAPSSLDSLIPSNFAPSDSVPSSQQGSLLPSDSVTSDLAPSFEVTPNLSMSSQPDSVLTSNSAPSDSVPRFDSASASNSVQFSQQDSSLPTNTAPSDPAPTSDIGLNSAFSSQLDSMLSMNSAPSDSAPKSDPASNSVSILSQNSPATTNPTLNQLTLSSDLTFTTYSSFSADYPSPSIVSTLLSEFLPTAVSESIASIHQTSFSIPTSVDFNRLTNDISDSPSQSISNPLETGVDSNTSDSLDQSSNPPLVNPNIQPCTSGCNNIVIRMLLPYNKLVEGDNNLLAAQLFDQLPNEISTSSGLKEGRLKATSLSTSMDQTKSVRIDLIKAFMRDIDLNQSSSVYLYMDLYPDPESRNQKNDLKESTTKIQETIQNPESNLYKTSSWAKFIDPNFFKEISTFSDTNLPALFPNDPTSILSPYSGNTRKNIYEFSFE</sequence>
<feature type="compositionally biased region" description="Low complexity" evidence="1">
    <location>
        <begin position="69"/>
        <end position="84"/>
    </location>
</feature>
<dbReference type="OrthoDB" id="5596763at2759"/>
<reference evidence="2 3" key="1">
    <citation type="journal article" date="2016" name="Mol. Biol. Evol.">
        <title>Genome-Wide Survey of Gut Fungi (Harpellales) Reveals the First Horizontally Transferred Ubiquitin Gene from a Mosquito Host.</title>
        <authorList>
            <person name="Wang Y."/>
            <person name="White M.M."/>
            <person name="Kvist S."/>
            <person name="Moncalvo J.M."/>
        </authorList>
    </citation>
    <scope>NUCLEOTIDE SEQUENCE [LARGE SCALE GENOMIC DNA]</scope>
    <source>
        <strain evidence="2 3">ALG-7-W6</strain>
    </source>
</reference>
<feature type="compositionally biased region" description="Polar residues" evidence="1">
    <location>
        <begin position="149"/>
        <end position="170"/>
    </location>
</feature>
<protein>
    <submittedName>
        <fullName evidence="2">Uncharacterized protein</fullName>
    </submittedName>
</protein>
<organism evidence="2 3">
    <name type="scientific">Smittium mucronatum</name>
    <dbReference type="NCBI Taxonomy" id="133383"/>
    <lineage>
        <taxon>Eukaryota</taxon>
        <taxon>Fungi</taxon>
        <taxon>Fungi incertae sedis</taxon>
        <taxon>Zoopagomycota</taxon>
        <taxon>Kickxellomycotina</taxon>
        <taxon>Harpellomycetes</taxon>
        <taxon>Harpellales</taxon>
        <taxon>Legeriomycetaceae</taxon>
        <taxon>Smittium</taxon>
    </lineage>
</organism>
<feature type="compositionally biased region" description="Polar residues" evidence="1">
    <location>
        <begin position="44"/>
        <end position="68"/>
    </location>
</feature>
<comment type="caution">
    <text evidence="2">The sequence shown here is derived from an EMBL/GenBank/DDBJ whole genome shotgun (WGS) entry which is preliminary data.</text>
</comment>
<evidence type="ECO:0000313" key="2">
    <source>
        <dbReference type="EMBL" id="OLY80143.1"/>
    </source>
</evidence>
<dbReference type="Proteomes" id="UP000187455">
    <property type="component" value="Unassembled WGS sequence"/>
</dbReference>
<keyword evidence="3" id="KW-1185">Reference proteome</keyword>
<dbReference type="EMBL" id="LSSL01003726">
    <property type="protein sequence ID" value="OLY80143.1"/>
    <property type="molecule type" value="Genomic_DNA"/>
</dbReference>
<feature type="compositionally biased region" description="Polar residues" evidence="1">
    <location>
        <begin position="85"/>
        <end position="140"/>
    </location>
</feature>
<feature type="compositionally biased region" description="Low complexity" evidence="1">
    <location>
        <begin position="7"/>
        <end position="43"/>
    </location>
</feature>
<gene>
    <name evidence="2" type="ORF">AYI68_g5765</name>
</gene>
<feature type="compositionally biased region" description="Polar residues" evidence="1">
    <location>
        <begin position="213"/>
        <end position="228"/>
    </location>
</feature>
<dbReference type="STRING" id="133383.A0A1R0GTC7"/>
<name>A0A1R0GTC7_9FUNG</name>
<accession>A0A1R0GTC7</accession>
<proteinExistence type="predicted"/>
<feature type="non-terminal residue" evidence="2">
    <location>
        <position position="1"/>
    </location>
</feature>
<evidence type="ECO:0000256" key="1">
    <source>
        <dbReference type="SAM" id="MobiDB-lite"/>
    </source>
</evidence>
<feature type="region of interest" description="Disordered" evidence="1">
    <location>
        <begin position="295"/>
        <end position="330"/>
    </location>
</feature>